<evidence type="ECO:0000313" key="2">
    <source>
        <dbReference type="Proteomes" id="UP001365542"/>
    </source>
</evidence>
<protein>
    <submittedName>
        <fullName evidence="1">Uncharacterized protein</fullName>
    </submittedName>
</protein>
<evidence type="ECO:0000313" key="1">
    <source>
        <dbReference type="EMBL" id="KAK6537717.1"/>
    </source>
</evidence>
<comment type="caution">
    <text evidence="1">The sequence shown here is derived from an EMBL/GenBank/DDBJ whole genome shotgun (WGS) entry which is preliminary data.</text>
</comment>
<keyword evidence="2" id="KW-1185">Reference proteome</keyword>
<gene>
    <name evidence="1" type="ORF">TWF694_011885</name>
</gene>
<dbReference type="Proteomes" id="UP001365542">
    <property type="component" value="Unassembled WGS sequence"/>
</dbReference>
<dbReference type="AlphaFoldDB" id="A0AAV9X7S5"/>
<sequence>MCEMERENILNKGMAYGSEDTLQIEDFIIQAVKSKQSIVEWQIYMEDGTMRKSRHEKLQPVDEAWKKYLLNCKELRMPPRLSYPEASSCDLDEQVKAASILMELRYS</sequence>
<reference evidence="1 2" key="1">
    <citation type="submission" date="2019-10" db="EMBL/GenBank/DDBJ databases">
        <authorList>
            <person name="Palmer J.M."/>
        </authorList>
    </citation>
    <scope>NUCLEOTIDE SEQUENCE [LARGE SCALE GENOMIC DNA]</scope>
    <source>
        <strain evidence="1 2">TWF694</strain>
    </source>
</reference>
<dbReference type="EMBL" id="JAVHJO010000009">
    <property type="protein sequence ID" value="KAK6537717.1"/>
    <property type="molecule type" value="Genomic_DNA"/>
</dbReference>
<name>A0AAV9X7S5_9PEZI</name>
<accession>A0AAV9X7S5</accession>
<proteinExistence type="predicted"/>
<organism evidence="1 2">
    <name type="scientific">Orbilia ellipsospora</name>
    <dbReference type="NCBI Taxonomy" id="2528407"/>
    <lineage>
        <taxon>Eukaryota</taxon>
        <taxon>Fungi</taxon>
        <taxon>Dikarya</taxon>
        <taxon>Ascomycota</taxon>
        <taxon>Pezizomycotina</taxon>
        <taxon>Orbiliomycetes</taxon>
        <taxon>Orbiliales</taxon>
        <taxon>Orbiliaceae</taxon>
        <taxon>Orbilia</taxon>
    </lineage>
</organism>